<dbReference type="InterPro" id="IPR058163">
    <property type="entry name" value="LysR-type_TF_proteobact-type"/>
</dbReference>
<evidence type="ECO:0000259" key="5">
    <source>
        <dbReference type="PROSITE" id="PS50931"/>
    </source>
</evidence>
<keyword evidence="4" id="KW-0804">Transcription</keyword>
<evidence type="ECO:0000313" key="7">
    <source>
        <dbReference type="Proteomes" id="UP001060336"/>
    </source>
</evidence>
<reference evidence="6" key="1">
    <citation type="submission" date="2022-08" db="EMBL/GenBank/DDBJ databases">
        <title>Nisaea acidiphila sp. nov., isolated from a marine algal debris and emended description of the genus Nisaea Urios et al. 2008.</title>
        <authorList>
            <person name="Kwon K."/>
        </authorList>
    </citation>
    <scope>NUCLEOTIDE SEQUENCE</scope>
    <source>
        <strain evidence="6">MEBiC11861</strain>
    </source>
</reference>
<sequence length="310" mass="34956">MDRLSALNSFVRACENGSFSAAARELGLTQPAVSQQIRALEQHLGVRLFDRTTRKVLPTEEGLRYLDRARDILERLDAADRSVSGIDVAMTGRLAVGAPVGFGSDILAPYFAAFKRDYPELLLEVSLTDRFVDVIEERLDVVIRMGHLEDDRLIVRRLGEIGRSLAASAHYLNRRGRPKHPSELPMHDYLLYTHIRSGEMVTLEGPDGQLFETRVRPVLSADHKSVLHHALLSGLGICLVHTPFLRQMIANGGIEHVLPEWRYPRQNVHVVYPSNRFVPQKVRRFVDGLTRFLKEQNILENASPELSAAE</sequence>
<dbReference type="SUPFAM" id="SSF46785">
    <property type="entry name" value="Winged helix' DNA-binding domain"/>
    <property type="match status" value="1"/>
</dbReference>
<evidence type="ECO:0000256" key="2">
    <source>
        <dbReference type="ARBA" id="ARBA00023015"/>
    </source>
</evidence>
<dbReference type="KEGG" id="naci:NUH88_04700"/>
<dbReference type="Pfam" id="PF03466">
    <property type="entry name" value="LysR_substrate"/>
    <property type="match status" value="1"/>
</dbReference>
<feature type="domain" description="HTH lysR-type" evidence="5">
    <location>
        <begin position="1"/>
        <end position="59"/>
    </location>
</feature>
<keyword evidence="3" id="KW-0238">DNA-binding</keyword>
<comment type="similarity">
    <text evidence="1">Belongs to the LysR transcriptional regulatory family.</text>
</comment>
<organism evidence="6 7">
    <name type="scientific">Nisaea acidiphila</name>
    <dbReference type="NCBI Taxonomy" id="1862145"/>
    <lineage>
        <taxon>Bacteria</taxon>
        <taxon>Pseudomonadati</taxon>
        <taxon>Pseudomonadota</taxon>
        <taxon>Alphaproteobacteria</taxon>
        <taxon>Rhodospirillales</taxon>
        <taxon>Thalassobaculaceae</taxon>
        <taxon>Nisaea</taxon>
    </lineage>
</organism>
<gene>
    <name evidence="6" type="ORF">NUH88_04700</name>
</gene>
<dbReference type="FunFam" id="1.10.10.10:FF:000001">
    <property type="entry name" value="LysR family transcriptional regulator"/>
    <property type="match status" value="1"/>
</dbReference>
<keyword evidence="7" id="KW-1185">Reference proteome</keyword>
<dbReference type="InterPro" id="IPR000847">
    <property type="entry name" value="LysR_HTH_N"/>
</dbReference>
<proteinExistence type="inferred from homology"/>
<dbReference type="InterPro" id="IPR005119">
    <property type="entry name" value="LysR_subst-bd"/>
</dbReference>
<dbReference type="InterPro" id="IPR036390">
    <property type="entry name" value="WH_DNA-bd_sf"/>
</dbReference>
<accession>A0A9J7AX31</accession>
<dbReference type="PRINTS" id="PR00039">
    <property type="entry name" value="HTHLYSR"/>
</dbReference>
<dbReference type="Proteomes" id="UP001060336">
    <property type="component" value="Chromosome"/>
</dbReference>
<evidence type="ECO:0000313" key="6">
    <source>
        <dbReference type="EMBL" id="UUX50993.1"/>
    </source>
</evidence>
<dbReference type="Pfam" id="PF00126">
    <property type="entry name" value="HTH_1"/>
    <property type="match status" value="1"/>
</dbReference>
<dbReference type="EMBL" id="CP102480">
    <property type="protein sequence ID" value="UUX50993.1"/>
    <property type="molecule type" value="Genomic_DNA"/>
</dbReference>
<dbReference type="RefSeq" id="WP_257770261.1">
    <property type="nucleotide sequence ID" value="NZ_CP102480.1"/>
</dbReference>
<dbReference type="SUPFAM" id="SSF53850">
    <property type="entry name" value="Periplasmic binding protein-like II"/>
    <property type="match status" value="1"/>
</dbReference>
<evidence type="ECO:0000256" key="4">
    <source>
        <dbReference type="ARBA" id="ARBA00023163"/>
    </source>
</evidence>
<name>A0A9J7AX31_9PROT</name>
<dbReference type="GO" id="GO:0003700">
    <property type="term" value="F:DNA-binding transcription factor activity"/>
    <property type="evidence" value="ECO:0007669"/>
    <property type="project" value="InterPro"/>
</dbReference>
<dbReference type="AlphaFoldDB" id="A0A9J7AX31"/>
<evidence type="ECO:0000256" key="1">
    <source>
        <dbReference type="ARBA" id="ARBA00009437"/>
    </source>
</evidence>
<dbReference type="Gene3D" id="1.10.10.10">
    <property type="entry name" value="Winged helix-like DNA-binding domain superfamily/Winged helix DNA-binding domain"/>
    <property type="match status" value="1"/>
</dbReference>
<dbReference type="PANTHER" id="PTHR30537:SF80">
    <property type="entry name" value="TRANSCRIPTIONAL REGULATOR"/>
    <property type="match status" value="1"/>
</dbReference>
<dbReference type="CDD" id="cd08422">
    <property type="entry name" value="PBP2_CrgA_like"/>
    <property type="match status" value="1"/>
</dbReference>
<protein>
    <submittedName>
        <fullName evidence="6">LysR family transcriptional regulator</fullName>
    </submittedName>
</protein>
<keyword evidence="2" id="KW-0805">Transcription regulation</keyword>
<evidence type="ECO:0000256" key="3">
    <source>
        <dbReference type="ARBA" id="ARBA00023125"/>
    </source>
</evidence>
<dbReference type="PANTHER" id="PTHR30537">
    <property type="entry name" value="HTH-TYPE TRANSCRIPTIONAL REGULATOR"/>
    <property type="match status" value="1"/>
</dbReference>
<dbReference type="InterPro" id="IPR036388">
    <property type="entry name" value="WH-like_DNA-bd_sf"/>
</dbReference>
<dbReference type="Gene3D" id="3.40.190.290">
    <property type="match status" value="1"/>
</dbReference>
<dbReference type="PROSITE" id="PS50931">
    <property type="entry name" value="HTH_LYSR"/>
    <property type="match status" value="1"/>
</dbReference>
<dbReference type="GO" id="GO:0003677">
    <property type="term" value="F:DNA binding"/>
    <property type="evidence" value="ECO:0007669"/>
    <property type="project" value="UniProtKB-KW"/>
</dbReference>